<comment type="caution">
    <text evidence="1">The sequence shown here is derived from an EMBL/GenBank/DDBJ whole genome shotgun (WGS) entry which is preliminary data.</text>
</comment>
<name>A0A3M6TKE1_POCDA</name>
<dbReference type="EMBL" id="RCHS01003435">
    <property type="protein sequence ID" value="RMX41850.1"/>
    <property type="molecule type" value="Genomic_DNA"/>
</dbReference>
<keyword evidence="2" id="KW-1185">Reference proteome</keyword>
<dbReference type="Proteomes" id="UP000275408">
    <property type="component" value="Unassembled WGS sequence"/>
</dbReference>
<sequence length="66" mass="7525">TFKNFSNLQKCAPQGLIILINFTSNQIEDKLVVSDWNNLPKHIVEAGTLELFKLRLKIFLKLGVVI</sequence>
<evidence type="ECO:0000313" key="2">
    <source>
        <dbReference type="Proteomes" id="UP000275408"/>
    </source>
</evidence>
<evidence type="ECO:0000313" key="1">
    <source>
        <dbReference type="EMBL" id="RMX41850.1"/>
    </source>
</evidence>
<gene>
    <name evidence="1" type="ORF">pdam_00023763</name>
</gene>
<accession>A0A3M6TKE1</accession>
<protein>
    <submittedName>
        <fullName evidence="1">Uncharacterized protein</fullName>
    </submittedName>
</protein>
<dbReference type="AlphaFoldDB" id="A0A3M6TKE1"/>
<proteinExistence type="predicted"/>
<feature type="non-terminal residue" evidence="1">
    <location>
        <position position="1"/>
    </location>
</feature>
<reference evidence="1 2" key="1">
    <citation type="journal article" date="2018" name="Sci. Rep.">
        <title>Comparative analysis of the Pocillopora damicornis genome highlights role of immune system in coral evolution.</title>
        <authorList>
            <person name="Cunning R."/>
            <person name="Bay R.A."/>
            <person name="Gillette P."/>
            <person name="Baker A.C."/>
            <person name="Traylor-Knowles N."/>
        </authorList>
    </citation>
    <scope>NUCLEOTIDE SEQUENCE [LARGE SCALE GENOMIC DNA]</scope>
    <source>
        <strain evidence="1">RSMAS</strain>
        <tissue evidence="1">Whole animal</tissue>
    </source>
</reference>
<organism evidence="1 2">
    <name type="scientific">Pocillopora damicornis</name>
    <name type="common">Cauliflower coral</name>
    <name type="synonym">Millepora damicornis</name>
    <dbReference type="NCBI Taxonomy" id="46731"/>
    <lineage>
        <taxon>Eukaryota</taxon>
        <taxon>Metazoa</taxon>
        <taxon>Cnidaria</taxon>
        <taxon>Anthozoa</taxon>
        <taxon>Hexacorallia</taxon>
        <taxon>Scleractinia</taxon>
        <taxon>Astrocoeniina</taxon>
        <taxon>Pocilloporidae</taxon>
        <taxon>Pocillopora</taxon>
    </lineage>
</organism>